<dbReference type="PANTHER" id="PTHR31591">
    <property type="entry name" value="UPF0613 PROTEIN PB24D3.06C"/>
    <property type="match status" value="1"/>
</dbReference>
<sequence length="304" mass="32310">MSHPGTAHIYAPSLLAFEHTPHPSAQPTNTLLFIGGLGDGLLTIPYPRHIAAALPPTWSLCEVLLSSSYTGWGVGSLARDAMELGECVAYFKQRRGGGKVVIMGHSTGCQDIMEYLVGEGKEGRPRVEGVVMQGGVSDREAWGDYVAREGGRGAFDNVVEMARRMVGEGRGGDVMPSRENVVMQELGAPMSAQRTLALLDKGGADDYFSSDLEDGVLEGTFGRIPGETVVCFLLGGEDPYVPRSVDKEALMGRWAEVVRRGGGRVDGVNGGVVEGAHHNLDGDPEEVVQELVRRVCGFLGGLGA</sequence>
<dbReference type="AlphaFoldDB" id="A0A6A6A7H8"/>
<dbReference type="PANTHER" id="PTHR31591:SF7">
    <property type="entry name" value="DUF1749-DOMAIN-CONTAINING PROTEIN"/>
    <property type="match status" value="1"/>
</dbReference>
<dbReference type="InterPro" id="IPR029058">
    <property type="entry name" value="AB_hydrolase_fold"/>
</dbReference>
<dbReference type="GeneID" id="54404554"/>
<reference evidence="1" key="1">
    <citation type="journal article" date="2020" name="Stud. Mycol.">
        <title>101 Dothideomycetes genomes: a test case for predicting lifestyles and emergence of pathogens.</title>
        <authorList>
            <person name="Haridas S."/>
            <person name="Albert R."/>
            <person name="Binder M."/>
            <person name="Bloem J."/>
            <person name="Labutti K."/>
            <person name="Salamov A."/>
            <person name="Andreopoulos B."/>
            <person name="Baker S."/>
            <person name="Barry K."/>
            <person name="Bills G."/>
            <person name="Bluhm B."/>
            <person name="Cannon C."/>
            <person name="Castanera R."/>
            <person name="Culley D."/>
            <person name="Daum C."/>
            <person name="Ezra D."/>
            <person name="Gonzalez J."/>
            <person name="Henrissat B."/>
            <person name="Kuo A."/>
            <person name="Liang C."/>
            <person name="Lipzen A."/>
            <person name="Lutzoni F."/>
            <person name="Magnuson J."/>
            <person name="Mondo S."/>
            <person name="Nolan M."/>
            <person name="Ohm R."/>
            <person name="Pangilinan J."/>
            <person name="Park H.-J."/>
            <person name="Ramirez L."/>
            <person name="Alfaro M."/>
            <person name="Sun H."/>
            <person name="Tritt A."/>
            <person name="Yoshinaga Y."/>
            <person name="Zwiers L.-H."/>
            <person name="Turgeon B."/>
            <person name="Goodwin S."/>
            <person name="Spatafora J."/>
            <person name="Crous P."/>
            <person name="Grigoriev I."/>
        </authorList>
    </citation>
    <scope>NUCLEOTIDE SEQUENCE</scope>
    <source>
        <strain evidence="1">CBS 119687</strain>
    </source>
</reference>
<name>A0A6A6A7H8_9PLEO</name>
<accession>A0A6A6A7H8</accession>
<organism evidence="1 2">
    <name type="scientific">Dothidotthia symphoricarpi CBS 119687</name>
    <dbReference type="NCBI Taxonomy" id="1392245"/>
    <lineage>
        <taxon>Eukaryota</taxon>
        <taxon>Fungi</taxon>
        <taxon>Dikarya</taxon>
        <taxon>Ascomycota</taxon>
        <taxon>Pezizomycotina</taxon>
        <taxon>Dothideomycetes</taxon>
        <taxon>Pleosporomycetidae</taxon>
        <taxon>Pleosporales</taxon>
        <taxon>Dothidotthiaceae</taxon>
        <taxon>Dothidotthia</taxon>
    </lineage>
</organism>
<evidence type="ECO:0000313" key="2">
    <source>
        <dbReference type="Proteomes" id="UP000799771"/>
    </source>
</evidence>
<protein>
    <submittedName>
        <fullName evidence="1">DUF1749-domain-containing protein</fullName>
    </submittedName>
</protein>
<dbReference type="Gene3D" id="3.40.50.1820">
    <property type="entry name" value="alpha/beta hydrolase"/>
    <property type="match status" value="1"/>
</dbReference>
<proteinExistence type="predicted"/>
<dbReference type="InterPro" id="IPR013744">
    <property type="entry name" value="SidJ"/>
</dbReference>
<dbReference type="Pfam" id="PF08538">
    <property type="entry name" value="DUF1749"/>
    <property type="match status" value="1"/>
</dbReference>
<evidence type="ECO:0000313" key="1">
    <source>
        <dbReference type="EMBL" id="KAF2126757.1"/>
    </source>
</evidence>
<dbReference type="RefSeq" id="XP_033521149.1">
    <property type="nucleotide sequence ID" value="XM_033664122.1"/>
</dbReference>
<dbReference type="Proteomes" id="UP000799771">
    <property type="component" value="Unassembled WGS sequence"/>
</dbReference>
<dbReference type="EMBL" id="ML977512">
    <property type="protein sequence ID" value="KAF2126757.1"/>
    <property type="molecule type" value="Genomic_DNA"/>
</dbReference>
<gene>
    <name evidence="1" type="ORF">P153DRAFT_296913</name>
</gene>
<dbReference type="SUPFAM" id="SSF53474">
    <property type="entry name" value="alpha/beta-Hydrolases"/>
    <property type="match status" value="1"/>
</dbReference>
<keyword evidence="2" id="KW-1185">Reference proteome</keyword>
<dbReference type="OrthoDB" id="10034502at2759"/>